<keyword evidence="2" id="KW-0677">Repeat</keyword>
<feature type="coiled-coil region" evidence="3">
    <location>
        <begin position="365"/>
        <end position="406"/>
    </location>
</feature>
<feature type="region of interest" description="Disordered" evidence="4">
    <location>
        <begin position="1981"/>
        <end position="2001"/>
    </location>
</feature>
<feature type="region of interest" description="Disordered" evidence="4">
    <location>
        <begin position="3168"/>
        <end position="3189"/>
    </location>
</feature>
<feature type="region of interest" description="Disordered" evidence="4">
    <location>
        <begin position="2439"/>
        <end position="2461"/>
    </location>
</feature>
<dbReference type="Proteomes" id="UP000614350">
    <property type="component" value="Unassembled WGS sequence"/>
</dbReference>
<dbReference type="SUPFAM" id="SSF46966">
    <property type="entry name" value="Spectrin repeat"/>
    <property type="match status" value="12"/>
</dbReference>
<dbReference type="CDD" id="cd00176">
    <property type="entry name" value="SPEC"/>
    <property type="match status" value="5"/>
</dbReference>
<dbReference type="GO" id="GO:0042060">
    <property type="term" value="P:wound healing"/>
    <property type="evidence" value="ECO:0007669"/>
    <property type="project" value="TreeGrafter"/>
</dbReference>
<feature type="compositionally biased region" description="Low complexity" evidence="4">
    <location>
        <begin position="5210"/>
        <end position="5230"/>
    </location>
</feature>
<organism evidence="6 7">
    <name type="scientific">Vespula vulgaris</name>
    <name type="common">Yellow jacket</name>
    <name type="synonym">Wasp</name>
    <dbReference type="NCBI Taxonomy" id="7454"/>
    <lineage>
        <taxon>Eukaryota</taxon>
        <taxon>Metazoa</taxon>
        <taxon>Ecdysozoa</taxon>
        <taxon>Arthropoda</taxon>
        <taxon>Hexapoda</taxon>
        <taxon>Insecta</taxon>
        <taxon>Pterygota</taxon>
        <taxon>Neoptera</taxon>
        <taxon>Endopterygota</taxon>
        <taxon>Hymenoptera</taxon>
        <taxon>Apocrita</taxon>
        <taxon>Aculeata</taxon>
        <taxon>Vespoidea</taxon>
        <taxon>Vespidae</taxon>
        <taxon>Vespinae</taxon>
        <taxon>Vespula</taxon>
    </lineage>
</organism>
<comment type="caution">
    <text evidence="6">The sequence shown here is derived from an EMBL/GenBank/DDBJ whole genome shotgun (WGS) entry which is preliminary data.</text>
</comment>
<feature type="coiled-coil region" evidence="3">
    <location>
        <begin position="4538"/>
        <end position="4575"/>
    </location>
</feature>
<dbReference type="GO" id="GO:0030056">
    <property type="term" value="C:hemidesmosome"/>
    <property type="evidence" value="ECO:0007669"/>
    <property type="project" value="TreeGrafter"/>
</dbReference>
<dbReference type="GO" id="GO:0016020">
    <property type="term" value="C:membrane"/>
    <property type="evidence" value="ECO:0007669"/>
    <property type="project" value="TreeGrafter"/>
</dbReference>
<gene>
    <name evidence="6" type="ORF">HZH66_013515</name>
</gene>
<evidence type="ECO:0000256" key="1">
    <source>
        <dbReference type="ARBA" id="ARBA00022553"/>
    </source>
</evidence>
<dbReference type="Gene3D" id="1.10.418.10">
    <property type="entry name" value="Calponin-like domain"/>
    <property type="match status" value="1"/>
</dbReference>
<dbReference type="Gene3D" id="1.20.58.60">
    <property type="match status" value="10"/>
</dbReference>
<dbReference type="GO" id="GO:0005198">
    <property type="term" value="F:structural molecule activity"/>
    <property type="evidence" value="ECO:0007669"/>
    <property type="project" value="TreeGrafter"/>
</dbReference>
<dbReference type="FunFam" id="1.20.58.60:FF:000053">
    <property type="entry name" value="Short stop, isoform K"/>
    <property type="match status" value="1"/>
</dbReference>
<dbReference type="SMART" id="SM00250">
    <property type="entry name" value="PLEC"/>
    <property type="match status" value="34"/>
</dbReference>
<reference evidence="6" key="1">
    <citation type="journal article" date="2020" name="G3 (Bethesda)">
        <title>High-Quality Assemblies for Three Invasive Social Wasps from the &lt;i&gt;Vespula&lt;/i&gt; Genus.</title>
        <authorList>
            <person name="Harrop T.W.R."/>
            <person name="Guhlin J."/>
            <person name="McLaughlin G.M."/>
            <person name="Permina E."/>
            <person name="Stockwell P."/>
            <person name="Gilligan J."/>
            <person name="Le Lec M.F."/>
            <person name="Gruber M.A.M."/>
            <person name="Quinn O."/>
            <person name="Lovegrove M."/>
            <person name="Duncan E.J."/>
            <person name="Remnant E.J."/>
            <person name="Van Eeckhoven J."/>
            <person name="Graham B."/>
            <person name="Knapp R.A."/>
            <person name="Langford K.W."/>
            <person name="Kronenberg Z."/>
            <person name="Press M.O."/>
            <person name="Eacker S.M."/>
            <person name="Wilson-Rankin E.E."/>
            <person name="Purcell J."/>
            <person name="Lester P.J."/>
            <person name="Dearden P.K."/>
        </authorList>
    </citation>
    <scope>NUCLEOTIDE SEQUENCE</scope>
    <source>
        <strain evidence="6">Marl-1</strain>
    </source>
</reference>
<keyword evidence="1" id="KW-0597">Phosphoprotein</keyword>
<dbReference type="Gene3D" id="3.90.1290.10">
    <property type="entry name" value="Plakin repeat"/>
    <property type="match status" value="15"/>
</dbReference>
<evidence type="ECO:0000259" key="5">
    <source>
        <dbReference type="PROSITE" id="PS50021"/>
    </source>
</evidence>
<dbReference type="InterPro" id="IPR049538">
    <property type="entry name" value="PCN-like_spectrin-like_rpt"/>
</dbReference>
<dbReference type="InterPro" id="IPR018159">
    <property type="entry name" value="Spectrin/alpha-actinin"/>
</dbReference>
<feature type="coiled-coil region" evidence="3">
    <location>
        <begin position="4919"/>
        <end position="4980"/>
    </location>
</feature>
<feature type="coiled-coil region" evidence="3">
    <location>
        <begin position="1070"/>
        <end position="1104"/>
    </location>
</feature>
<dbReference type="InterPro" id="IPR001715">
    <property type="entry name" value="CH_dom"/>
</dbReference>
<evidence type="ECO:0000256" key="4">
    <source>
        <dbReference type="SAM" id="MobiDB-lite"/>
    </source>
</evidence>
<dbReference type="SMART" id="SM00150">
    <property type="entry name" value="SPEC"/>
    <property type="match status" value="12"/>
</dbReference>
<dbReference type="InterPro" id="IPR001101">
    <property type="entry name" value="Plectin_repeat"/>
</dbReference>
<dbReference type="SUPFAM" id="SSF47576">
    <property type="entry name" value="Calponin-homology domain, CH-domain"/>
    <property type="match status" value="1"/>
</dbReference>
<dbReference type="GO" id="GO:0031122">
    <property type="term" value="P:cytoplasmic microtubule organization"/>
    <property type="evidence" value="ECO:0007669"/>
    <property type="project" value="TreeGrafter"/>
</dbReference>
<feature type="domain" description="Calponin-homology (CH)" evidence="5">
    <location>
        <begin position="139"/>
        <end position="244"/>
    </location>
</feature>
<dbReference type="Pfam" id="PF17902">
    <property type="entry name" value="SH3_10"/>
    <property type="match status" value="1"/>
</dbReference>
<feature type="region of interest" description="Disordered" evidence="4">
    <location>
        <begin position="1299"/>
        <end position="1383"/>
    </location>
</feature>
<dbReference type="InterPro" id="IPR041615">
    <property type="entry name" value="Desmoplakin_SH3"/>
</dbReference>
<dbReference type="EMBL" id="JACSEA010000019">
    <property type="protein sequence ID" value="KAF7382083.1"/>
    <property type="molecule type" value="Genomic_DNA"/>
</dbReference>
<dbReference type="Pfam" id="PF00435">
    <property type="entry name" value="Spectrin"/>
    <property type="match status" value="4"/>
</dbReference>
<dbReference type="Pfam" id="PF00307">
    <property type="entry name" value="CH"/>
    <property type="match status" value="1"/>
</dbReference>
<dbReference type="FunFam" id="1.20.58.60:FF:000082">
    <property type="entry name" value="Short stop, isoform K"/>
    <property type="match status" value="1"/>
</dbReference>
<evidence type="ECO:0000313" key="6">
    <source>
        <dbReference type="EMBL" id="KAF7382083.1"/>
    </source>
</evidence>
<dbReference type="SUPFAM" id="SSF75399">
    <property type="entry name" value="Plakin repeat"/>
    <property type="match status" value="20"/>
</dbReference>
<feature type="region of interest" description="Disordered" evidence="4">
    <location>
        <begin position="5173"/>
        <end position="5230"/>
    </location>
</feature>
<feature type="compositionally biased region" description="Low complexity" evidence="4">
    <location>
        <begin position="1365"/>
        <end position="1377"/>
    </location>
</feature>
<dbReference type="Gene3D" id="1.20.58.1060">
    <property type="match status" value="1"/>
</dbReference>
<dbReference type="FunFam" id="1.10.418.10:FF:000022">
    <property type="entry name" value="Short stop, isoform K"/>
    <property type="match status" value="1"/>
</dbReference>
<accession>A0A834MT78</accession>
<feature type="region of interest" description="Disordered" evidence="4">
    <location>
        <begin position="2037"/>
        <end position="2093"/>
    </location>
</feature>
<dbReference type="GO" id="GO:0045104">
    <property type="term" value="P:intermediate filament cytoskeleton organization"/>
    <property type="evidence" value="ECO:0007669"/>
    <property type="project" value="InterPro"/>
</dbReference>
<dbReference type="InterPro" id="IPR002017">
    <property type="entry name" value="Spectrin_repeat"/>
</dbReference>
<protein>
    <recommendedName>
        <fullName evidence="5">Calponin-homology (CH) domain-containing protein</fullName>
    </recommendedName>
</protein>
<keyword evidence="7" id="KW-1185">Reference proteome</keyword>
<dbReference type="Pfam" id="PF21020">
    <property type="entry name" value="Spectrin_4"/>
    <property type="match status" value="1"/>
</dbReference>
<dbReference type="PANTHER" id="PTHR23169">
    <property type="entry name" value="ENVOPLAKIN"/>
    <property type="match status" value="1"/>
</dbReference>
<evidence type="ECO:0000256" key="2">
    <source>
        <dbReference type="ARBA" id="ARBA00022737"/>
    </source>
</evidence>
<dbReference type="InterPro" id="IPR043197">
    <property type="entry name" value="Plakin"/>
</dbReference>
<proteinExistence type="predicted"/>
<dbReference type="InterPro" id="IPR036872">
    <property type="entry name" value="CH_dom_sf"/>
</dbReference>
<feature type="coiled-coil region" evidence="3">
    <location>
        <begin position="5073"/>
        <end position="5110"/>
    </location>
</feature>
<dbReference type="FunFam" id="1.20.58.60:FF:000055">
    <property type="entry name" value="Short stop, isoform K"/>
    <property type="match status" value="1"/>
</dbReference>
<dbReference type="GO" id="GO:0005737">
    <property type="term" value="C:cytoplasm"/>
    <property type="evidence" value="ECO:0007669"/>
    <property type="project" value="TreeGrafter"/>
</dbReference>
<dbReference type="SMART" id="SM00033">
    <property type="entry name" value="CH"/>
    <property type="match status" value="1"/>
</dbReference>
<dbReference type="GO" id="GO:0005882">
    <property type="term" value="C:intermediate filament"/>
    <property type="evidence" value="ECO:0007669"/>
    <property type="project" value="TreeGrafter"/>
</dbReference>
<evidence type="ECO:0000256" key="3">
    <source>
        <dbReference type="SAM" id="Coils"/>
    </source>
</evidence>
<name>A0A834MT78_VESVU</name>
<dbReference type="PROSITE" id="PS50021">
    <property type="entry name" value="CH"/>
    <property type="match status" value="1"/>
</dbReference>
<dbReference type="Gene3D" id="2.30.30.40">
    <property type="entry name" value="SH3 Domains"/>
    <property type="match status" value="1"/>
</dbReference>
<keyword evidence="3" id="KW-0175">Coiled coil</keyword>
<sequence>MSIYRFSKSGRLFVQGTHEDDDRANVISSSRTESPSGDDLQAIYTKRRLSTEVLGSSIESTKTSRRGENGTKRIVTRIVRKTTTLTRGEEKSVTEDQTKYGSQKYLKDSSSSATLTRHASPKAKTVRISDIVVGQEPNVTAREALLRWARRSTARYPGVRVTDFTCSWRDGLAFSALLHRNRPDLVDWRGARASQPRERLDRVFHVAEREYGVTRLLDPEDVDTPEPDEKSLITYISSLYDVFPEPPPIHPLYDTEAQRRSAEYRELASSLHLWIREKMTLVQDRSFPPTLIEMKKLAADSSKFKNEEVPPRYRDKQRLSYIFRDLQKYFEAVGEVDMEPELHIDVIEKNWSRLIMLHQEREQAIIDEIKRLERLQRLAEKVHREMKSTDNRLEELERRVEDEARRLDRLHPLEAKHAVDLLEQDIRNTEIQIQNIFTDVHTLTEGRYSQAAELHKRVQKLHQRWVALRSLLHKRLVQPLSAVSFPVEERVVTKHRTTVHETRLVDTNPHFRSLHDCIDWCKAKLKQIQEADYGSDLQSVQNEFDVHQKEHKNIDQFRSKVDKCVQAKNNFHGEELTLYSQHLSTLQKLYSELLALSNKRLSDLDTLQDFIQSATGELVWLNAKEETEVTRDWSDKNLNVQSIEQYYESLMSDLEKREIQFSAVQDRGEALVLQHHPAAKTIEAYMSAMQSQWAWLLQLTLCLEVHLKHSAHNEGERLLKGMQELREELNNYGEHVQRLVEQAKDVVPMKQRRQPVTRPLQVTCVCNYKQVNMSIEKGEQCTLYDNSGRVKWRVKNSQGVESPVPGVCFSLHPPDKDALDAAERSRRQYDRSVSLWQRKQLRLRQNMIFATIKVVKGWDLPQFLAMGQDQRTAIRKALNEDADKLLSEGDPADPQLRRLKREMADVNRLFDDFEKRAKAEEESKNAGRIFNEQVSSLQQALDEAERIINARIAAPLPRDLDSLEHLVLEHKDYEQNLQQLAPEVDQVQQTFRGITLKTPAMRNKLDSVMTKWNHLWNLSNLYIERLKCVEIVLSSLEENTTVISEFEIKLASFGELPSDVKGLQNVLEDLMILQNAIAQQQSSIDQLNDDAHNARRLVEKSRHNHHGPHGDMDRLDSEVNRLNARWTNVCGQLVDRLRSAEAAYSLAQQYHNSYQNEVDFIDECYGKLELENAKNLLNRVVDRAPAIEAVNVTGGRLIREGKIYGQRLRAFKEQLEEVCPSLDASVKRPRREPVTTVDGVARDLDTLNRKYTTLLSLLQERVRQLALLYPEDISLQRALQEQRPLRTFRTEFNIYESTTSEERYTSTTTHYTQSQYITERHESTETSVSSDSVRRSTSRESSPLKRARTEGQQDVGYSPRISGVTETSTTTTDSTTDARSSMQFSEIRSLKRIHRAEEGISTDNVIDARGIVHPSTGKVLTVGEAIRLRILDVRNGRIATSSDAKTSVTIEEAARMNLIDGNLANHLLGPCGVTEDGRQISLLEAIQQELFDAERGDDRVKVTTSFSGVSVADAMSEGLLDPITGQVVTANGERISIEEAYSRGYLTKLDVTVKVKKNALALSDAISQGLVDDRSGRILDRVTGEYYLLNEAIEKGVIDPDVKEVVDARNDIKLTVAESIQQGILNPKSGRYMHGLSMERLSLKEARRRQLIVKPMTLKDCCDLEIIDETGRIASPAHRKKLTVLEAISRSVLDSENLKSITDTKAGEPITLSDALSKGVVKPEGTFKDTLKDEELSIQEAVDKGLVMSISQKTIFDIDGFKDPVSGEYISLNSALLKGLISPKSGGSYIVDLKTGKTVPLDVAEEQGFVRSTVSEMLNCGIGITEEGREISVLEAVLLELVDPKSGQLLDPRTKRIVPLEDAIKRGLITPDGAALLTSLLNIAVTTQTVTKTVKRYVTVLETGEVVNRDCKITYAEAIKHGLIDQTNKIFTDPDSGKIMSVHQAIEEGLLGKRMEETPAGKVHFPSKQVTFETTLVTNVGNVDSPDEREESQPMAIGTTTTIITKEIVPPSEDKLTQSATKPSVVSTTFIPSSSIQSTIKNGTISPIRTSPPSSPDNIDRSRSRSKSPSQHREEQKAMIDSNSFSTNKDSNETKIETQISVTTTRNHKSEISSFIESERTLTEKRVFELPTDGWTLADAINQKLFDPATGLFIIPGTDRLVSFEECIKLQIINPNSGAVIDPNNGRKVSLMRSLEKNILDSTGHYTYPQKISMKEAIERQLVILQYRSSDSDATNQRLLQITKVSGKPDKVELTHVDDPTKDTEIKVTDESSILDPVQVSRGLIYDPATALVISTDNGTSANLLKAVNDGTLQSKDVLVRDPSTGKNIAMPEAVERGILDSKTGEYKVDDDRKLSLLDATKFGLVAVVGAPLVAAAAAVEAVKKAMIKDPTTGEKIPREVAIERGLVPPEEISNVKSSSAITVTETLLEDLRTSTDVPVSDFKANESVSSSDVEPSRQENGENVEIKDMVITKSFTPEEDSTDTASLVAKARARVTTEPKYTVTIGKAKSFSQSPEREAKPIVLQKMKKRIVKASEAMESGLIDEKTVHVIETEISGDAEKKMTLSEAIESNRIDADSGKILDPQRGDVVSIKEALDRGILDPENADLLVPLAKSLSIPGLYKQGLLDPQEGKVIHPETGDHLTLNEAIVCGIVDPLSKIIQPNGQLDTLENAIANDVIDADRSLVKSEGGSVNLVKAVEENIFENRERTKSFELPPAGMTFPVALKRGLIDPSKNEIRHPITGENVSLKDAIATDFIMTLPYPVAQDSIKITEALESGLIDKEKGVFVHPTTGTSIPIVEAVESGLLIIKTPEKDERISTITETVTSYHTITTKTIELLPGYVLLNATQVQNLETGDTLTIEEARDQGIIKDESEKKEEFTTKDIRITFSDAVEKGLVDMNAGTYTDPNTGAIMPISKAVEVGILDTSNQANEPSTSVPTTQNSLTILEAIEQIYDDKTESFTDPESKKSYNLTEAIEVGLIEPDSVLYDVKTAETITTKEALEKGLLDPQTGKIKQKDGESSMSIAKAAKLGLLAVVAAPVLAGKAVVDAIQTRQTKKPSSPVESISAVESTSISAVTQSKVDTVEPTSISTVTQSKVDVVEPVLVSPVTQSKIDKTIESESKKLPDEVEGIPLDQESKLLSTPKASAKEILQKEEKEVCDSFIANEKSTAPIEEPQTTKIPDTIEIEDLDQQEREDLEDADEKSDEKLSQIVVSKDLSPRDLADRGLYNMENERFVDPTTDNIISFNEFVLDLQIFDPDNVWVKDLSKKSDKYVTLREAIDRPLVDRNVGYMVDPKSGKKIPFFEAVKLGWIEQRPSSVEKEPLTLSLQEAVEAGVCDPINAQIHDPKSGEPLSLSEAVEVGLIDADSLAIRNPISDEILPLSEALESGVIDLHKGVIINVETRTEIDIKVAFLKGMIVPRARKPISLEAAINNGIYEPNTGKIQDPLTKQFVDVEESVRRGIIDAFITECQDTKAGSFVSLDDALTINLLNSKMGRLQDTKAGELLPLDTALNRGLIITTPFVPSLIDVIAQEYYSPKTGLVLNPVNGAEMTIKEALTIGYIDDRTTMIKDDRRDKVVSVKEAAETLLLDLQCGLLNYPHSMTLDIAFEKGYLLSTTKPWTLQEALAHQTYDPKTGTFTIDGESYVLEEAIAKGIINQDSPSIKDPRNNDIISLGDAIKRGLINPKSGTAIDPSTGVPLSLTDALDRGLVVPAKRKISLPEAIFKGFYDPKTGHFIIPDTQEKLPTDRAIKKGVIDTTTAIVRHDSGDVITFTEAIEKLIVDPKTGTVATEKGRRLDFHEALERGLLLETRRPMSFSEAISKGILDDKTNTFLDPQTGTYLTILEAIQKHLIDADSVTVKDVRSPFLKTMPLMEAIELGYVDGNTGRVKDLNKGNVEMSLRDAYESGLIIDNKAAVSLQRAVHQGLYDDKSGKIIDPGTNRAVTLHEAMRKCIIGPTLPCYWDKRSERLLSLAETCRAGVIDRRSGMFKEPGANCTVTLSLALQHGLIVDIESMGFGLYEAILMDMYDSSSGKFIHPLNNKKLTLAEAIQIEMIDPLTSIVKNTKSNKYVLLAEAISDGIIDDIRGTYNISEIDKVMDLQEARKKGFIVTSKTPLSIEEAVKCGLYRGDSGKFAKPTVNEFYDLVQALSAELIDPDTTALKDATTGQIKSLQVGIDDGTIDVPKGRVLDPKTKRSYNIDVAFERGLLVTVEKPLTLQPQRSSLEGQKASPKESNTRECTVEEAIKYEFINPNVAVVRDPRNGRFIVLKKALDERIIDPSEKGTIEPQVGKLSSRCIRFGENTVFLLPPLSFEETLEKGHLSFETGKVTDPSSNEQITLKEAVTLGIIDPDSALIKDAQKKKLVRLPEAFRKGMMDPEKGNVLDTDTSKLYTLSKAVEIGLVMTPKQGFSFIEALEFGLYNPTTGSYHDPFLITSVLERKRLTLASAIEGGLIDPSTTVIKDPISGNIVSLLEAVNSGKVDSVAGRFFEDPEGKSIDFVKAMERGYILTAEARQAVEEKYKLCDETLSKLLQWISEVEDKLANQDTVREDIEELRNQINVMKEIKEDLESHGRQVSSCLDQVRQVVLTGSDVLSSDEVSTLEKSGRSLKTRFDKTTDRADKLVRRLVGARDELCKFKNELSTFSVWLDKARRTLENKERSLSDLNKLSSSADTTRDFISDVIAHQADLRFITMAAQKFVDESKEYLQILNDFRTSLPQRLPHKEPTASQDSPVRHEVSLVTTQYKDLLSRANQLSDRLSGVGGKQRDYNESLEKANTWLREVEPKVHRIISEAIAAEPKQVEDQLNKAKALNNEFLANERLIDAAKNSVDALLRSLDGQLTPQEVDALQDPVRVVEDKYRQLSEALQVKCQELDTALVQCQGVQDALDGLVVWLNNAESQFKNLQRPASLQKEHLEEQQREQRLLQADLDSHRLSVDAIAASAQDLLLNSNNVRVAKRIEGKLKDVQSRFEKLMDKSLRRGEFLDDVAQALNEFLSETSKFETWYSHMIESLESRELNKLDVSEYESKMAELIDRREDQRGHFEDLIRNGKNLVSKKDITEATAIRDKIKVLESQWKELNNLLDEKQRLSKSRAEQLSAYEKLRDQVIDWLTRTENKLQRLEPVAVDLDKLKKQVEELKPIQKEYRDYGGTVDKINDLGIAYDCLLKERGESPTRRRGSTSPTKRPVRRMSQDGRSPSPTKGYALQSPVSPGGSSGFSSRRSSQDGFHLEDLSPVQQQLSEINNRYGLLGVRLCDRQTDLDNVKEELRKHLDNLKTLSLFLDKIQRQLPKESIPTIKDEADKTA</sequence>
<dbReference type="PANTHER" id="PTHR23169:SF23">
    <property type="entry name" value="SHORT STOP, ISOFORM H"/>
    <property type="match status" value="1"/>
</dbReference>
<dbReference type="InterPro" id="IPR035915">
    <property type="entry name" value="Plakin_repeat_sf"/>
</dbReference>
<dbReference type="Pfam" id="PF00681">
    <property type="entry name" value="Plectin"/>
    <property type="match status" value="2"/>
</dbReference>
<evidence type="ECO:0000313" key="7">
    <source>
        <dbReference type="Proteomes" id="UP000614350"/>
    </source>
</evidence>
<dbReference type="CDD" id="cd21189">
    <property type="entry name" value="CH_PLEC-like_rpt2"/>
    <property type="match status" value="1"/>
</dbReference>